<gene>
    <name evidence="2" type="ORF">CPLU01_14000</name>
</gene>
<dbReference type="AlphaFoldDB" id="A0A8H6N1C7"/>
<dbReference type="Proteomes" id="UP000654918">
    <property type="component" value="Unassembled WGS sequence"/>
</dbReference>
<keyword evidence="1" id="KW-1133">Transmembrane helix</keyword>
<dbReference type="EMBL" id="WIGO01000346">
    <property type="protein sequence ID" value="KAF6815926.1"/>
    <property type="molecule type" value="Genomic_DNA"/>
</dbReference>
<feature type="transmembrane region" description="Helical" evidence="1">
    <location>
        <begin position="75"/>
        <end position="99"/>
    </location>
</feature>
<feature type="transmembrane region" description="Helical" evidence="1">
    <location>
        <begin position="21"/>
        <end position="43"/>
    </location>
</feature>
<proteinExistence type="predicted"/>
<accession>A0A8H6N1C7</accession>
<comment type="caution">
    <text evidence="2">The sequence shown here is derived from an EMBL/GenBank/DDBJ whole genome shotgun (WGS) entry which is preliminary data.</text>
</comment>
<keyword evidence="1" id="KW-0812">Transmembrane</keyword>
<evidence type="ECO:0000256" key="1">
    <source>
        <dbReference type="SAM" id="Phobius"/>
    </source>
</evidence>
<keyword evidence="1" id="KW-0472">Membrane</keyword>
<evidence type="ECO:0000313" key="2">
    <source>
        <dbReference type="EMBL" id="KAF6815926.1"/>
    </source>
</evidence>
<keyword evidence="3" id="KW-1185">Reference proteome</keyword>
<feature type="transmembrane region" description="Helical" evidence="1">
    <location>
        <begin position="105"/>
        <end position="123"/>
    </location>
</feature>
<sequence>MTINTFKEEQMKRQGTMQIETTAAAVTVATAGWLALGAVGYSPWAGQDLRVGLVFLFCFVQFVGFVVTGFNDAQAVYTAGAAIGVTITTLFFLLVNIGFQNAAQGFFWALSGLYLGLAGVFIAKPILERRRSRAETAHKSSTVDDYEC</sequence>
<organism evidence="2 3">
    <name type="scientific">Colletotrichum plurivorum</name>
    <dbReference type="NCBI Taxonomy" id="2175906"/>
    <lineage>
        <taxon>Eukaryota</taxon>
        <taxon>Fungi</taxon>
        <taxon>Dikarya</taxon>
        <taxon>Ascomycota</taxon>
        <taxon>Pezizomycotina</taxon>
        <taxon>Sordariomycetes</taxon>
        <taxon>Hypocreomycetidae</taxon>
        <taxon>Glomerellales</taxon>
        <taxon>Glomerellaceae</taxon>
        <taxon>Colletotrichum</taxon>
        <taxon>Colletotrichum orchidearum species complex</taxon>
    </lineage>
</organism>
<reference evidence="2" key="1">
    <citation type="journal article" date="2020" name="Phytopathology">
        <title>Genome Sequence Resources of Colletotrichum truncatum, C. plurivorum, C. musicola, and C. sojae: Four Species Pathogenic to Soybean (Glycine max).</title>
        <authorList>
            <person name="Rogerio F."/>
            <person name="Boufleur T.R."/>
            <person name="Ciampi-Guillardi M."/>
            <person name="Sukno S.A."/>
            <person name="Thon M.R."/>
            <person name="Massola Junior N.S."/>
            <person name="Baroncelli R."/>
        </authorList>
    </citation>
    <scope>NUCLEOTIDE SEQUENCE</scope>
    <source>
        <strain evidence="2">LFN00145</strain>
    </source>
</reference>
<evidence type="ECO:0000313" key="3">
    <source>
        <dbReference type="Proteomes" id="UP000654918"/>
    </source>
</evidence>
<feature type="transmembrane region" description="Helical" evidence="1">
    <location>
        <begin position="49"/>
        <end position="68"/>
    </location>
</feature>
<protein>
    <submittedName>
        <fullName evidence="2">Uncharacterized protein</fullName>
    </submittedName>
</protein>
<name>A0A8H6N1C7_9PEZI</name>